<dbReference type="PANTHER" id="PTHR21577">
    <property type="entry name" value="SHUGOSHIN"/>
    <property type="match status" value="1"/>
</dbReference>
<evidence type="ECO:0000256" key="2">
    <source>
        <dbReference type="ARBA" id="ARBA00010845"/>
    </source>
</evidence>
<sequence length="1160" mass="129983">MEYPGIEVDAVTSGIQRHVKDRIAKTKLSVSLASKIKTKIFNNSSMFRISLKHNNRALARALSKEKENSRKITTEKMQLQKEVEKLNFENSFLRLKLNNLNEKLKEIKSHVANNLLAAIETSSLSEFHQSSSFLSANKKQRQSKQCKPAHLPYERVLLTSENDDDDDGADDKWNTKCSNRIISKTSPDTTSLVSRQPLSLHQCNLELFLPKEGNQKTCGSGHSEHTSSVDVLPNESHCHSDQSPKSSPMKTGPSPNLRRGEKLTLKNITQRKKCVSSTVDILYVSDLENQSISSPGSNWNNEINGHTNETSNNTQRNTECFLGLPSESSSEPYVKRMEQVQKTDNFHFHNTVSEAADVELTATDVGKIVIVSKCNKNQNKKKADCRKETFRKVKGASSDKKRESSKRECKDGSEVGAEKETDESRAKRGSGVLDGRGDSEEPNCISSTEQPSQVNTLKKITPQNSSDQENIQNKKRRQTYMLDEQEEANPFSRHSVKFLQDGKFDLCQKTLHHNLSKPSRQTFVIHKSEKGNLFPNQEDKGTISESLEFTNEFHTADHSIRENVCDYETQTTLGLRKSVNAQQNQTKKTKQKINRETKIISSTNQIYEDNDKDIHFLEKGNFPFQTQADKVITSGSLEATEEFDTPLLFTRVNGSLRDCKTQNVMDLHKQITGIYPAQNESQMSKNPRQKENRKTEVISGVNCFSSDKGVHCSEKDKAFLLQKDKDILGTLKDLSESDMPALCNQDSAEPHKSEMLLGLKKHDHDMQPACQGDSKVHKKLRKQANRKTEIISKITQIHDNDGGSTHDPLNKKLGQKVNISDIISQMNQIYETTIEDGNGFKSSVKDCQDVISCDLGEINSNKKENCDPIQDPCTLVKKTKRKGSCRAGSSLAGAKNRCRLRLTDSSQVSVTLDSGLRHHPNEADTGPVERTNLPKKQKPSVVSSPGDAFSVSVGKARSNPAKAVSEMTSKLKKRKTHLGRSPETHGPVEITPNTDLTKAVDSQQTEKENYLEKNEKIAKRKPDFCMKVLKPLSQTCSSNIKNSSLDSMYKSSLPLSISSSKNLMLEESSSLESTCIFQVGDDAREKIKAGTHNPYHRTQKSTPGSRTSLVLVDTSSVSSNTANPENESEEQFSPPRRRKRQCVPLNLTEPSLKRQVWQRC</sequence>
<proteinExistence type="inferred from homology"/>
<feature type="region of interest" description="Disordered" evidence="10">
    <location>
        <begin position="215"/>
        <end position="265"/>
    </location>
</feature>
<protein>
    <submittedName>
        <fullName evidence="11">Shugoshin 2B</fullName>
    </submittedName>
</protein>
<reference evidence="11" key="1">
    <citation type="submission" date="2025-08" db="UniProtKB">
        <authorList>
            <consortium name="Ensembl"/>
        </authorList>
    </citation>
    <scope>IDENTIFICATION</scope>
</reference>
<evidence type="ECO:0000256" key="4">
    <source>
        <dbReference type="ARBA" id="ARBA00022618"/>
    </source>
</evidence>
<evidence type="ECO:0000256" key="9">
    <source>
        <dbReference type="SAM" id="Coils"/>
    </source>
</evidence>
<feature type="coiled-coil region" evidence="9">
    <location>
        <begin position="993"/>
        <end position="1020"/>
    </location>
</feature>
<evidence type="ECO:0000256" key="3">
    <source>
        <dbReference type="ARBA" id="ARBA00022454"/>
    </source>
</evidence>
<evidence type="ECO:0000256" key="5">
    <source>
        <dbReference type="ARBA" id="ARBA00022829"/>
    </source>
</evidence>
<keyword evidence="5" id="KW-0159">Chromosome partition</keyword>
<comment type="subcellular location">
    <subcellularLocation>
        <location evidence="1">Chromosome</location>
        <location evidence="1">Centromere</location>
    </subcellularLocation>
</comment>
<dbReference type="GO" id="GO:0000776">
    <property type="term" value="C:kinetochore"/>
    <property type="evidence" value="ECO:0007669"/>
    <property type="project" value="TreeGrafter"/>
</dbReference>
<keyword evidence="8" id="KW-0137">Centromere</keyword>
<dbReference type="GO" id="GO:0051301">
    <property type="term" value="P:cell division"/>
    <property type="evidence" value="ECO:0007669"/>
    <property type="project" value="UniProtKB-KW"/>
</dbReference>
<accession>A0A8C6N1T4</accession>
<evidence type="ECO:0000256" key="6">
    <source>
        <dbReference type="ARBA" id="ARBA00023054"/>
    </source>
</evidence>
<dbReference type="PANTHER" id="PTHR21577:SF3">
    <property type="entry name" value="SHUGOSHIN 1-RELATED"/>
    <property type="match status" value="1"/>
</dbReference>
<feature type="compositionally biased region" description="Basic and acidic residues" evidence="10">
    <location>
        <begin position="390"/>
        <end position="426"/>
    </location>
</feature>
<keyword evidence="4" id="KW-0132">Cell division</keyword>
<name>A0A8C6N1T4_MUSSI</name>
<dbReference type="AlphaFoldDB" id="A0A8C6N1T4"/>
<keyword evidence="12" id="KW-1185">Reference proteome</keyword>
<feature type="compositionally biased region" description="Polar residues" evidence="10">
    <location>
        <begin position="444"/>
        <end position="471"/>
    </location>
</feature>
<comment type="similarity">
    <text evidence="2">Belongs to the shugoshin family.</text>
</comment>
<reference evidence="11" key="2">
    <citation type="submission" date="2025-09" db="UniProtKB">
        <authorList>
            <consortium name="Ensembl"/>
        </authorList>
    </citation>
    <scope>IDENTIFICATION</scope>
</reference>
<evidence type="ECO:0000256" key="10">
    <source>
        <dbReference type="SAM" id="MobiDB-lite"/>
    </source>
</evidence>
<dbReference type="GO" id="GO:0007059">
    <property type="term" value="P:chromosome segregation"/>
    <property type="evidence" value="ECO:0007669"/>
    <property type="project" value="UniProtKB-KW"/>
</dbReference>
<dbReference type="GO" id="GO:0051177">
    <property type="term" value="P:meiotic sister chromatid cohesion"/>
    <property type="evidence" value="ECO:0007669"/>
    <property type="project" value="TreeGrafter"/>
</dbReference>
<dbReference type="Ensembl" id="ENSMSIT00000037355.1">
    <property type="protein sequence ID" value="ENSMSIP00000029629.1"/>
    <property type="gene ID" value="ENSMSIG00000024877.1"/>
</dbReference>
<feature type="region of interest" description="Disordered" evidence="10">
    <location>
        <begin position="293"/>
        <end position="317"/>
    </location>
</feature>
<feature type="coiled-coil region" evidence="9">
    <location>
        <begin position="62"/>
        <end position="110"/>
    </location>
</feature>
<dbReference type="GeneTree" id="ENSGT00940000154107"/>
<evidence type="ECO:0000313" key="11">
    <source>
        <dbReference type="Ensembl" id="ENSMSIP00000029629.1"/>
    </source>
</evidence>
<feature type="region of interest" description="Disordered" evidence="10">
    <location>
        <begin position="390"/>
        <end position="473"/>
    </location>
</feature>
<keyword evidence="6 9" id="KW-0175">Coiled coil</keyword>
<feature type="region of interest" description="Disordered" evidence="10">
    <location>
        <begin position="909"/>
        <end position="993"/>
    </location>
</feature>
<evidence type="ECO:0000256" key="1">
    <source>
        <dbReference type="ARBA" id="ARBA00004584"/>
    </source>
</evidence>
<keyword evidence="3" id="KW-0158">Chromosome</keyword>
<dbReference type="Proteomes" id="UP000694415">
    <property type="component" value="Unplaced"/>
</dbReference>
<feature type="region of interest" description="Disordered" evidence="10">
    <location>
        <begin position="1115"/>
        <end position="1141"/>
    </location>
</feature>
<dbReference type="InterPro" id="IPR038889">
    <property type="entry name" value="Shugoshin1/2"/>
</dbReference>
<evidence type="ECO:0000256" key="8">
    <source>
        <dbReference type="ARBA" id="ARBA00023328"/>
    </source>
</evidence>
<evidence type="ECO:0000313" key="12">
    <source>
        <dbReference type="Proteomes" id="UP000694415"/>
    </source>
</evidence>
<organism evidence="11 12">
    <name type="scientific">Mus spicilegus</name>
    <name type="common">Mound-building mouse</name>
    <dbReference type="NCBI Taxonomy" id="10103"/>
    <lineage>
        <taxon>Eukaryota</taxon>
        <taxon>Metazoa</taxon>
        <taxon>Chordata</taxon>
        <taxon>Craniata</taxon>
        <taxon>Vertebrata</taxon>
        <taxon>Euteleostomi</taxon>
        <taxon>Mammalia</taxon>
        <taxon>Eutheria</taxon>
        <taxon>Euarchontoglires</taxon>
        <taxon>Glires</taxon>
        <taxon>Rodentia</taxon>
        <taxon>Myomorpha</taxon>
        <taxon>Muroidea</taxon>
        <taxon>Muridae</taxon>
        <taxon>Murinae</taxon>
        <taxon>Mus</taxon>
        <taxon>Mus</taxon>
    </lineage>
</organism>
<evidence type="ECO:0000256" key="7">
    <source>
        <dbReference type="ARBA" id="ARBA00023306"/>
    </source>
</evidence>
<keyword evidence="7" id="KW-0131">Cell cycle</keyword>